<dbReference type="SMART" id="SM00342">
    <property type="entry name" value="HTH_ARAC"/>
    <property type="match status" value="1"/>
</dbReference>
<gene>
    <name evidence="5" type="ORF">WMO63_03765</name>
</gene>
<dbReference type="SUPFAM" id="SSF51215">
    <property type="entry name" value="Regulatory protein AraC"/>
    <property type="match status" value="1"/>
</dbReference>
<reference evidence="5 6" key="1">
    <citation type="submission" date="2024-03" db="EMBL/GenBank/DDBJ databases">
        <title>Human intestinal bacterial collection.</title>
        <authorList>
            <person name="Pauvert C."/>
            <person name="Hitch T.C.A."/>
            <person name="Clavel T."/>
        </authorList>
    </citation>
    <scope>NUCLEOTIDE SEQUENCE [LARGE SCALE GENOMIC DNA]</scope>
    <source>
        <strain evidence="5 6">CLA-SR-H024</strain>
    </source>
</reference>
<comment type="caution">
    <text evidence="5">The sequence shown here is derived from an EMBL/GenBank/DDBJ whole genome shotgun (WGS) entry which is preliminary data.</text>
</comment>
<evidence type="ECO:0000313" key="5">
    <source>
        <dbReference type="EMBL" id="MEQ2464784.1"/>
    </source>
</evidence>
<evidence type="ECO:0000313" key="6">
    <source>
        <dbReference type="Proteomes" id="UP001465426"/>
    </source>
</evidence>
<keyword evidence="1" id="KW-0805">Transcription regulation</keyword>
<dbReference type="PANTHER" id="PTHR43280:SF30">
    <property type="entry name" value="MMSAB OPERON REGULATORY PROTEIN"/>
    <property type="match status" value="1"/>
</dbReference>
<accession>A0ABV1EUL5</accession>
<evidence type="ECO:0000256" key="2">
    <source>
        <dbReference type="ARBA" id="ARBA00023125"/>
    </source>
</evidence>
<feature type="domain" description="HTH araC/xylS-type" evidence="4">
    <location>
        <begin position="177"/>
        <end position="275"/>
    </location>
</feature>
<dbReference type="Proteomes" id="UP001465426">
    <property type="component" value="Unassembled WGS sequence"/>
</dbReference>
<dbReference type="Gene3D" id="1.10.10.60">
    <property type="entry name" value="Homeodomain-like"/>
    <property type="match status" value="2"/>
</dbReference>
<dbReference type="InterPro" id="IPR037923">
    <property type="entry name" value="HTH-like"/>
</dbReference>
<dbReference type="PRINTS" id="PR00032">
    <property type="entry name" value="HTHARAC"/>
</dbReference>
<dbReference type="PROSITE" id="PS01124">
    <property type="entry name" value="HTH_ARAC_FAMILY_2"/>
    <property type="match status" value="1"/>
</dbReference>
<dbReference type="InterPro" id="IPR020449">
    <property type="entry name" value="Tscrpt_reg_AraC-type_HTH"/>
</dbReference>
<organism evidence="5 6">
    <name type="scientific">Niallia hominis</name>
    <dbReference type="NCBI Taxonomy" id="3133173"/>
    <lineage>
        <taxon>Bacteria</taxon>
        <taxon>Bacillati</taxon>
        <taxon>Bacillota</taxon>
        <taxon>Bacilli</taxon>
        <taxon>Bacillales</taxon>
        <taxon>Bacillaceae</taxon>
        <taxon>Niallia</taxon>
    </lineage>
</organism>
<name>A0ABV1EUL5_9BACI</name>
<dbReference type="RefSeq" id="WP_349204296.1">
    <property type="nucleotide sequence ID" value="NZ_JBBMFN010000004.1"/>
</dbReference>
<dbReference type="Pfam" id="PF12833">
    <property type="entry name" value="HTH_18"/>
    <property type="match status" value="1"/>
</dbReference>
<evidence type="ECO:0000259" key="4">
    <source>
        <dbReference type="PROSITE" id="PS01124"/>
    </source>
</evidence>
<dbReference type="InterPro" id="IPR018062">
    <property type="entry name" value="HTH_AraC-typ_CS"/>
</dbReference>
<dbReference type="InterPro" id="IPR009057">
    <property type="entry name" value="Homeodomain-like_sf"/>
</dbReference>
<dbReference type="Gene3D" id="2.60.120.10">
    <property type="entry name" value="Jelly Rolls"/>
    <property type="match status" value="1"/>
</dbReference>
<dbReference type="SUPFAM" id="SSF46689">
    <property type="entry name" value="Homeodomain-like"/>
    <property type="match status" value="2"/>
</dbReference>
<keyword evidence="6" id="KW-1185">Reference proteome</keyword>
<dbReference type="InterPro" id="IPR014710">
    <property type="entry name" value="RmlC-like_jellyroll"/>
</dbReference>
<keyword evidence="2" id="KW-0238">DNA-binding</keyword>
<dbReference type="CDD" id="cd06986">
    <property type="entry name" value="cupin_MmsR-like_N"/>
    <property type="match status" value="1"/>
</dbReference>
<keyword evidence="3" id="KW-0804">Transcription</keyword>
<sequence>MREYIHTFGSNHQKEGEDLVLYNCGLEDCQKGHYFGPLSRDFHIIHFVTEGEGTLTIDHITYPVGKNQAFLIPANKVAKYEASKTNPWKYYWFGFMGIKARQYIYQIMNTRETPVILDIEDLSAFQETIQTMVDIGESGISLRNHFIIQGYMYHLLAALVETPKPLAQHTTAEAYIYQAQTYINKNFAQPIQIATIANKLGLHPNYLTALFKKYTNTTPKEYLMKIRMAKAADFLVHTNYQMKIIARSVGYGDSLAFSKAFRKYYGVSPKEYRCQ</sequence>
<evidence type="ECO:0000256" key="1">
    <source>
        <dbReference type="ARBA" id="ARBA00023015"/>
    </source>
</evidence>
<dbReference type="InterPro" id="IPR018060">
    <property type="entry name" value="HTH_AraC"/>
</dbReference>
<proteinExistence type="predicted"/>
<protein>
    <submittedName>
        <fullName evidence="5">AraC family transcriptional regulator</fullName>
    </submittedName>
</protein>
<dbReference type="EMBL" id="JBBMFN010000004">
    <property type="protein sequence ID" value="MEQ2464784.1"/>
    <property type="molecule type" value="Genomic_DNA"/>
</dbReference>
<dbReference type="InterPro" id="IPR003313">
    <property type="entry name" value="AraC-bd"/>
</dbReference>
<dbReference type="PROSITE" id="PS00041">
    <property type="entry name" value="HTH_ARAC_FAMILY_1"/>
    <property type="match status" value="1"/>
</dbReference>
<dbReference type="Pfam" id="PF02311">
    <property type="entry name" value="AraC_binding"/>
    <property type="match status" value="1"/>
</dbReference>
<dbReference type="PANTHER" id="PTHR43280">
    <property type="entry name" value="ARAC-FAMILY TRANSCRIPTIONAL REGULATOR"/>
    <property type="match status" value="1"/>
</dbReference>
<evidence type="ECO:0000256" key="3">
    <source>
        <dbReference type="ARBA" id="ARBA00023163"/>
    </source>
</evidence>